<reference evidence="2" key="1">
    <citation type="submission" date="2022-10" db="EMBL/GenBank/DDBJ databases">
        <title>Genome assembly of Pristionchus species.</title>
        <authorList>
            <person name="Yoshida K."/>
            <person name="Sommer R.J."/>
        </authorList>
    </citation>
    <scope>NUCLEOTIDE SEQUENCE [LARGE SCALE GENOMIC DNA]</scope>
    <source>
        <strain evidence="2">RS5460</strain>
    </source>
</reference>
<organism evidence="1 2">
    <name type="scientific">Pristionchus mayeri</name>
    <dbReference type="NCBI Taxonomy" id="1317129"/>
    <lineage>
        <taxon>Eukaryota</taxon>
        <taxon>Metazoa</taxon>
        <taxon>Ecdysozoa</taxon>
        <taxon>Nematoda</taxon>
        <taxon>Chromadorea</taxon>
        <taxon>Rhabditida</taxon>
        <taxon>Rhabditina</taxon>
        <taxon>Diplogasteromorpha</taxon>
        <taxon>Diplogasteroidea</taxon>
        <taxon>Neodiplogasteridae</taxon>
        <taxon>Pristionchus</taxon>
    </lineage>
</organism>
<feature type="non-terminal residue" evidence="1">
    <location>
        <position position="106"/>
    </location>
</feature>
<evidence type="ECO:0000313" key="2">
    <source>
        <dbReference type="Proteomes" id="UP001328107"/>
    </source>
</evidence>
<dbReference type="EMBL" id="BTRK01000001">
    <property type="protein sequence ID" value="GMR30691.1"/>
    <property type="molecule type" value="Genomic_DNA"/>
</dbReference>
<feature type="non-terminal residue" evidence="1">
    <location>
        <position position="1"/>
    </location>
</feature>
<dbReference type="Proteomes" id="UP001328107">
    <property type="component" value="Unassembled WGS sequence"/>
</dbReference>
<comment type="caution">
    <text evidence="1">The sequence shown here is derived from an EMBL/GenBank/DDBJ whole genome shotgun (WGS) entry which is preliminary data.</text>
</comment>
<protein>
    <submittedName>
        <fullName evidence="1">Uncharacterized protein</fullName>
    </submittedName>
</protein>
<accession>A0AAN4YYJ0</accession>
<keyword evidence="2" id="KW-1185">Reference proteome</keyword>
<proteinExistence type="predicted"/>
<gene>
    <name evidence="1" type="ORF">PMAYCL1PPCAC_00886</name>
</gene>
<name>A0AAN4YYJ0_9BILA</name>
<dbReference type="AlphaFoldDB" id="A0AAN4YYJ0"/>
<evidence type="ECO:0000313" key="1">
    <source>
        <dbReference type="EMBL" id="GMR30691.1"/>
    </source>
</evidence>
<sequence>LTFLFSFLSSISLPSCTRFFSLSTFSFASRPALSFIDSAIFSFSFAACSFFSSSVSGLIASVLSSKFSCPLFEAWNIIMCSLRMSLPQSLHLKLFAAAATLAATLG</sequence>